<sequence>MELKGIHHISALTTRPAQNVEFFTRTLGMRLVKKTVNQDDTSSYHLFYGDELGRPGTEVTFFDLPHLAPTHPGTSSISSISLRVANRQALTYWQHRFDALGVDHDEIVTRAGRETLAFRSNEAQPIILVADGDEKGVPGGTPWEMSPVPIEQGIRGLGPVTLTVRDALPTARILTDLLGFRSAGQYPSLNEGQSDILVFATGAGGAGAEVHIEERPDLPRERLGRGGVHHVAFRVPNNEAYDLWLERLTAAGLYTSGPVDRHYFRSIYFREPNGILFELATDGPGFATDEDPEHLGETLALPPFLEPRRTDIEAKLRPIK</sequence>
<reference evidence="3" key="1">
    <citation type="journal article" date="2019" name="Int. J. Syst. Evol. Microbiol.">
        <title>The Global Catalogue of Microorganisms (GCM) 10K type strain sequencing project: providing services to taxonomists for standard genome sequencing and annotation.</title>
        <authorList>
            <consortium name="The Broad Institute Genomics Platform"/>
            <consortium name="The Broad Institute Genome Sequencing Center for Infectious Disease"/>
            <person name="Wu L."/>
            <person name="Ma J."/>
        </authorList>
    </citation>
    <scope>NUCLEOTIDE SEQUENCE [LARGE SCALE GENOMIC DNA]</scope>
    <source>
        <strain evidence="3">CGMCC 1.16306</strain>
    </source>
</reference>
<dbReference type="SUPFAM" id="SSF54593">
    <property type="entry name" value="Glyoxalase/Bleomycin resistance protein/Dihydroxybiphenyl dioxygenase"/>
    <property type="match status" value="1"/>
</dbReference>
<name>A0ABV9GSU1_9BACL</name>
<gene>
    <name evidence="2" type="ORF">ACFO4N_15035</name>
</gene>
<comment type="caution">
    <text evidence="2">The sequence shown here is derived from an EMBL/GenBank/DDBJ whole genome shotgun (WGS) entry which is preliminary data.</text>
</comment>
<evidence type="ECO:0000313" key="3">
    <source>
        <dbReference type="Proteomes" id="UP001596022"/>
    </source>
</evidence>
<proteinExistence type="predicted"/>
<dbReference type="Pfam" id="PF00903">
    <property type="entry name" value="Glyoxalase"/>
    <property type="match status" value="2"/>
</dbReference>
<dbReference type="InterPro" id="IPR004360">
    <property type="entry name" value="Glyas_Fos-R_dOase_dom"/>
</dbReference>
<dbReference type="RefSeq" id="WP_376847120.1">
    <property type="nucleotide sequence ID" value="NZ_JBHSFW010000015.1"/>
</dbReference>
<dbReference type="InterPro" id="IPR029068">
    <property type="entry name" value="Glyas_Bleomycin-R_OHBP_Dase"/>
</dbReference>
<feature type="domain" description="VOC" evidence="1">
    <location>
        <begin position="156"/>
        <end position="282"/>
    </location>
</feature>
<dbReference type="PROSITE" id="PS51819">
    <property type="entry name" value="VOC"/>
    <property type="match status" value="2"/>
</dbReference>
<dbReference type="EMBL" id="JBHSFW010000015">
    <property type="protein sequence ID" value="MFC4620026.1"/>
    <property type="molecule type" value="Genomic_DNA"/>
</dbReference>
<evidence type="ECO:0000313" key="2">
    <source>
        <dbReference type="EMBL" id="MFC4620026.1"/>
    </source>
</evidence>
<keyword evidence="3" id="KW-1185">Reference proteome</keyword>
<evidence type="ECO:0000259" key="1">
    <source>
        <dbReference type="PROSITE" id="PS51819"/>
    </source>
</evidence>
<feature type="domain" description="VOC" evidence="1">
    <location>
        <begin position="5"/>
        <end position="131"/>
    </location>
</feature>
<dbReference type="PANTHER" id="PTHR36110:SF4">
    <property type="entry name" value="RING-CLEAVING DIOXYGENASE MHQA-RELATED"/>
    <property type="match status" value="1"/>
</dbReference>
<dbReference type="InterPro" id="IPR052537">
    <property type="entry name" value="Extradiol_RC_dioxygenase"/>
</dbReference>
<dbReference type="Proteomes" id="UP001596022">
    <property type="component" value="Unassembled WGS sequence"/>
</dbReference>
<dbReference type="InterPro" id="IPR037523">
    <property type="entry name" value="VOC_core"/>
</dbReference>
<dbReference type="PANTHER" id="PTHR36110">
    <property type="entry name" value="RING-CLEAVING DIOXYGENASE MHQE-RELATED"/>
    <property type="match status" value="1"/>
</dbReference>
<dbReference type="Gene3D" id="3.10.180.10">
    <property type="entry name" value="2,3-Dihydroxybiphenyl 1,2-Dioxygenase, domain 1"/>
    <property type="match status" value="2"/>
</dbReference>
<protein>
    <submittedName>
        <fullName evidence="2">Ring-cleaving dioxygenase</fullName>
    </submittedName>
</protein>
<dbReference type="GO" id="GO:0051213">
    <property type="term" value="F:dioxygenase activity"/>
    <property type="evidence" value="ECO:0007669"/>
    <property type="project" value="UniProtKB-KW"/>
</dbReference>
<keyword evidence="2" id="KW-0560">Oxidoreductase</keyword>
<keyword evidence="2" id="KW-0223">Dioxygenase</keyword>
<dbReference type="CDD" id="cd08347">
    <property type="entry name" value="PcpA_C_like"/>
    <property type="match status" value="1"/>
</dbReference>
<organism evidence="2 3">
    <name type="scientific">Camelliibacillus cellulosilyticus</name>
    <dbReference type="NCBI Taxonomy" id="2174486"/>
    <lineage>
        <taxon>Bacteria</taxon>
        <taxon>Bacillati</taxon>
        <taxon>Bacillota</taxon>
        <taxon>Bacilli</taxon>
        <taxon>Bacillales</taxon>
        <taxon>Sporolactobacillaceae</taxon>
        <taxon>Camelliibacillus</taxon>
    </lineage>
</organism>
<accession>A0ABV9GSU1</accession>